<proteinExistence type="predicted"/>
<dbReference type="EMBL" id="RDOJ01000025">
    <property type="protein sequence ID" value="RLZ06530.1"/>
    <property type="molecule type" value="Genomic_DNA"/>
</dbReference>
<keyword evidence="2" id="KW-1185">Reference proteome</keyword>
<evidence type="ECO:0000313" key="2">
    <source>
        <dbReference type="Proteomes" id="UP000275348"/>
    </source>
</evidence>
<name>A0A3L9M048_9FLAO</name>
<dbReference type="GO" id="GO:0009036">
    <property type="term" value="F:type II site-specific deoxyribonuclease activity"/>
    <property type="evidence" value="ECO:0007669"/>
    <property type="project" value="InterPro"/>
</dbReference>
<keyword evidence="1" id="KW-0255">Endonuclease</keyword>
<gene>
    <name evidence="1" type="ORF">EAH69_13040</name>
</gene>
<dbReference type="RefSeq" id="WP_121935654.1">
    <property type="nucleotide sequence ID" value="NZ_RDOJ01000025.1"/>
</dbReference>
<accession>A0A3L9M048</accession>
<evidence type="ECO:0000313" key="1">
    <source>
        <dbReference type="EMBL" id="RLZ06530.1"/>
    </source>
</evidence>
<dbReference type="GO" id="GO:0003677">
    <property type="term" value="F:DNA binding"/>
    <property type="evidence" value="ECO:0007669"/>
    <property type="project" value="InterPro"/>
</dbReference>
<sequence length="253" mass="29651">MANNYVNFISDEHLIKCIDILYNSYLKAKENLTKETFYKNKIDVIKLTFDSKFNEISEEDLINNEIIRQVDKTITNHIGTFHENILSGIKNFEKLPTGCDIKSNDNKIFIELKNKFNTVKGEDSRSIFIKLKELTDKNPGSKGYYARILDTKKTNKNWELSYKKVKYKDPSIYIISGDELYKLMTKEENALFQLYKILPKAIDDYLKSIEKDKTVKENSALDEISSETEKSKRTILDQITFENYSYYLGFDKL</sequence>
<keyword evidence="1" id="KW-0540">Nuclease</keyword>
<dbReference type="Pfam" id="PF09553">
    <property type="entry name" value="RE_Eco47II"/>
    <property type="match status" value="1"/>
</dbReference>
<comment type="caution">
    <text evidence="1">The sequence shown here is derived from an EMBL/GenBank/DDBJ whole genome shotgun (WGS) entry which is preliminary data.</text>
</comment>
<keyword evidence="1" id="KW-0378">Hydrolase</keyword>
<dbReference type="AlphaFoldDB" id="A0A3L9M048"/>
<dbReference type="GO" id="GO:0009307">
    <property type="term" value="P:DNA restriction-modification system"/>
    <property type="evidence" value="ECO:0007669"/>
    <property type="project" value="InterPro"/>
</dbReference>
<dbReference type="Proteomes" id="UP000275348">
    <property type="component" value="Unassembled WGS sequence"/>
</dbReference>
<organism evidence="1 2">
    <name type="scientific">Faecalibacter macacae</name>
    <dbReference type="NCBI Taxonomy" id="1859289"/>
    <lineage>
        <taxon>Bacteria</taxon>
        <taxon>Pseudomonadati</taxon>
        <taxon>Bacteroidota</taxon>
        <taxon>Flavobacteriia</taxon>
        <taxon>Flavobacteriales</taxon>
        <taxon>Weeksellaceae</taxon>
        <taxon>Faecalibacter</taxon>
    </lineage>
</organism>
<dbReference type="InterPro" id="IPR019057">
    <property type="entry name" value="Restrct_endonuc_II_Eco47II"/>
</dbReference>
<protein>
    <submittedName>
        <fullName evidence="1">Eco47II family restriction endonuclease</fullName>
    </submittedName>
</protein>
<dbReference type="OrthoDB" id="9806692at2"/>
<reference evidence="1 2" key="1">
    <citation type="submission" date="2018-10" db="EMBL/GenBank/DDBJ databases">
        <authorList>
            <person name="Chen X."/>
        </authorList>
    </citation>
    <scope>NUCLEOTIDE SEQUENCE [LARGE SCALE GENOMIC DNA]</scope>
    <source>
        <strain evidence="1 2">YIM 102668</strain>
    </source>
</reference>